<reference evidence="2" key="2">
    <citation type="submission" date="2023-10" db="EMBL/GenBank/DDBJ databases">
        <authorList>
            <person name="Choi B."/>
        </authorList>
    </citation>
    <scope>NUCLEOTIDE SEQUENCE</scope>
    <source>
        <strain evidence="2">UMB0763</strain>
    </source>
</reference>
<sequence length="129" mass="14170">MNEYCVPPDAVIRVNAKIICSDGFNLLDRGKLESALAAPLQTFFGRDLVESSIERASMLLEGIIHAHAFIDGNKRTAWVVTSHYLNNEGFPLTDITDTVVADFVGSVPSMDHALAGKEIARWLVDHLDC</sequence>
<dbReference type="SUPFAM" id="SSF140931">
    <property type="entry name" value="Fic-like"/>
    <property type="match status" value="1"/>
</dbReference>
<dbReference type="Pfam" id="PF02661">
    <property type="entry name" value="Fic"/>
    <property type="match status" value="1"/>
</dbReference>
<dbReference type="GO" id="GO:0016301">
    <property type="term" value="F:kinase activity"/>
    <property type="evidence" value="ECO:0007669"/>
    <property type="project" value="InterPro"/>
</dbReference>
<dbReference type="PROSITE" id="PS51459">
    <property type="entry name" value="FIDO"/>
    <property type="match status" value="1"/>
</dbReference>
<gene>
    <name evidence="2" type="ORF">CYJ47_00035</name>
</gene>
<dbReference type="PANTHER" id="PTHR39426:SF1">
    <property type="entry name" value="HOMOLOGY TO DEATH-ON-CURING PROTEIN OF PHAGE P1"/>
    <property type="match status" value="1"/>
</dbReference>
<dbReference type="InterPro" id="IPR003812">
    <property type="entry name" value="Fido"/>
</dbReference>
<dbReference type="InterPro" id="IPR053737">
    <property type="entry name" value="Type_II_TA_Toxin"/>
</dbReference>
<feature type="domain" description="Fido" evidence="1">
    <location>
        <begin position="1"/>
        <end position="125"/>
    </location>
</feature>
<name>A0AAF1BSG6_9CORY</name>
<dbReference type="Proteomes" id="UP000234560">
    <property type="component" value="Chromosome"/>
</dbReference>
<dbReference type="KEGG" id="cpyr:CYJ47_00035"/>
<evidence type="ECO:0000313" key="2">
    <source>
        <dbReference type="EMBL" id="WOT02209.1"/>
    </source>
</evidence>
<accession>A0AAF1BSG6</accession>
<dbReference type="InterPro" id="IPR006440">
    <property type="entry name" value="Doc"/>
</dbReference>
<reference evidence="2" key="1">
    <citation type="submission" date="2017-12" db="EMBL/GenBank/DDBJ databases">
        <authorList>
            <person name="Thomas-White K."/>
            <person name="Wolfe A.J."/>
        </authorList>
    </citation>
    <scope>NUCLEOTIDE SEQUENCE</scope>
    <source>
        <strain evidence="2">UMB0763</strain>
    </source>
</reference>
<dbReference type="Gene3D" id="1.20.120.1870">
    <property type="entry name" value="Fic/DOC protein, Fido domain"/>
    <property type="match status" value="1"/>
</dbReference>
<dbReference type="EMBL" id="CP136958">
    <property type="protein sequence ID" value="WOT02209.1"/>
    <property type="molecule type" value="Genomic_DNA"/>
</dbReference>
<dbReference type="PANTHER" id="PTHR39426">
    <property type="entry name" value="HOMOLOGY TO DEATH-ON-CURING PROTEIN OF PHAGE P1"/>
    <property type="match status" value="1"/>
</dbReference>
<evidence type="ECO:0000313" key="3">
    <source>
        <dbReference type="Proteomes" id="UP000234560"/>
    </source>
</evidence>
<proteinExistence type="predicted"/>
<organism evidence="2 3">
    <name type="scientific">Corynebacterium pyruviciproducens</name>
    <dbReference type="NCBI Taxonomy" id="598660"/>
    <lineage>
        <taxon>Bacteria</taxon>
        <taxon>Bacillati</taxon>
        <taxon>Actinomycetota</taxon>
        <taxon>Actinomycetes</taxon>
        <taxon>Mycobacteriales</taxon>
        <taxon>Corynebacteriaceae</taxon>
        <taxon>Corynebacterium</taxon>
    </lineage>
</organism>
<dbReference type="AlphaFoldDB" id="A0AAF1BSG6"/>
<evidence type="ECO:0000259" key="1">
    <source>
        <dbReference type="PROSITE" id="PS51459"/>
    </source>
</evidence>
<dbReference type="InterPro" id="IPR036597">
    <property type="entry name" value="Fido-like_dom_sf"/>
</dbReference>
<protein>
    <submittedName>
        <fullName evidence="2">Fic family protein</fullName>
    </submittedName>
</protein>
<dbReference type="RefSeq" id="WP_101678832.1">
    <property type="nucleotide sequence ID" value="NZ_CAMYCO010000014.1"/>
</dbReference>